<dbReference type="SUPFAM" id="SSF81296">
    <property type="entry name" value="E set domains"/>
    <property type="match status" value="2"/>
</dbReference>
<dbReference type="Proteomes" id="UP000622475">
    <property type="component" value="Unassembled WGS sequence"/>
</dbReference>
<dbReference type="InterPro" id="IPR002909">
    <property type="entry name" value="IPT_dom"/>
</dbReference>
<evidence type="ECO:0000259" key="2">
    <source>
        <dbReference type="Pfam" id="PF01833"/>
    </source>
</evidence>
<evidence type="ECO:0000313" key="3">
    <source>
        <dbReference type="EMBL" id="MBE9660415.1"/>
    </source>
</evidence>
<keyword evidence="1" id="KW-0732">Signal</keyword>
<dbReference type="PROSITE" id="PS51257">
    <property type="entry name" value="PROKAR_LIPOPROTEIN"/>
    <property type="match status" value="1"/>
</dbReference>
<organism evidence="3 4">
    <name type="scientific">Mucilaginibacter myungsuensis</name>
    <dbReference type="NCBI Taxonomy" id="649104"/>
    <lineage>
        <taxon>Bacteria</taxon>
        <taxon>Pseudomonadati</taxon>
        <taxon>Bacteroidota</taxon>
        <taxon>Sphingobacteriia</taxon>
        <taxon>Sphingobacteriales</taxon>
        <taxon>Sphingobacteriaceae</taxon>
        <taxon>Mucilaginibacter</taxon>
    </lineage>
</organism>
<gene>
    <name evidence="3" type="ORF">IRJ16_00825</name>
</gene>
<sequence>MRTFLQTSLKPAIFLLLAIVALGTSCKKDTTTNIEPVPAEVTVQINSIQPKNPQPGDMVTITGTGFGTVAADVKLTVGTTAVTISSVTATEIKFAVPATLASGALALTVKGRSATNKDPQGAAVTVTPKAVVVPTFTAMTPATGKTGDVITLTGTGFNPQASENRVFFATNTGGTVVLATIKTASATQLTVEVPANVVTGGILITVSGTNAVPASGFNTTFTAVTTTGTGGVTVPYINSISGGLNFSLFATASKEIGAMMLDRVKSVIYYSDYTTLNQVDGQNTVYKVAIEGNGTPSVLTNDPRISKVLKIATDASGNVFVLKYEGTGPTIYSIYKITPDGATVTEIKKSFDIRGTYASTYFFLLNAQNEICMRPGYKITMSGEVINTESPLYGTQQKDGGAMVDGNSAFLIRNPDNNSKANALKFIKWNLTDGTTADAGFTVSSLFNTDDPSLFSSGANISYIKYVADGSNNLYAMMDHTYISGQITKTWMLRKYNLTTNTSTSIGTFNIKFPTVDLNDYNSTLEFVGDARGNLFFKANTKDIIMIKQ</sequence>
<proteinExistence type="predicted"/>
<feature type="domain" description="IPT/TIG" evidence="2">
    <location>
        <begin position="45"/>
        <end position="116"/>
    </location>
</feature>
<dbReference type="AlphaFoldDB" id="A0A929KU17"/>
<dbReference type="InterPro" id="IPR014756">
    <property type="entry name" value="Ig_E-set"/>
</dbReference>
<dbReference type="Pfam" id="PF01833">
    <property type="entry name" value="TIG"/>
    <property type="match status" value="2"/>
</dbReference>
<dbReference type="EMBL" id="JADFFL010000001">
    <property type="protein sequence ID" value="MBE9660415.1"/>
    <property type="molecule type" value="Genomic_DNA"/>
</dbReference>
<name>A0A929KU17_9SPHI</name>
<accession>A0A929KU17</accession>
<protein>
    <submittedName>
        <fullName evidence="3">IPT/TIG domain-containing protein</fullName>
    </submittedName>
</protein>
<dbReference type="Gene3D" id="2.60.40.10">
    <property type="entry name" value="Immunoglobulins"/>
    <property type="match status" value="2"/>
</dbReference>
<dbReference type="InterPro" id="IPR013783">
    <property type="entry name" value="Ig-like_fold"/>
</dbReference>
<dbReference type="RefSeq" id="WP_194109618.1">
    <property type="nucleotide sequence ID" value="NZ_JADFFL010000001.1"/>
</dbReference>
<evidence type="ECO:0000256" key="1">
    <source>
        <dbReference type="SAM" id="SignalP"/>
    </source>
</evidence>
<feature type="chain" id="PRO_5037759299" evidence="1">
    <location>
        <begin position="28"/>
        <end position="549"/>
    </location>
</feature>
<feature type="domain" description="IPT/TIG" evidence="2">
    <location>
        <begin position="134"/>
        <end position="222"/>
    </location>
</feature>
<evidence type="ECO:0000313" key="4">
    <source>
        <dbReference type="Proteomes" id="UP000622475"/>
    </source>
</evidence>
<comment type="caution">
    <text evidence="3">The sequence shown here is derived from an EMBL/GenBank/DDBJ whole genome shotgun (WGS) entry which is preliminary data.</text>
</comment>
<feature type="signal peptide" evidence="1">
    <location>
        <begin position="1"/>
        <end position="27"/>
    </location>
</feature>
<reference evidence="3" key="1">
    <citation type="submission" date="2020-10" db="EMBL/GenBank/DDBJ databases">
        <title>Mucilaginibacter mali sp. nov., isolated from rhizosphere soil of apple orchard.</title>
        <authorList>
            <person name="Lee J.-S."/>
            <person name="Kim H.S."/>
            <person name="Kim J.-S."/>
        </authorList>
    </citation>
    <scope>NUCLEOTIDE SEQUENCE</scope>
    <source>
        <strain evidence="3">KCTC 22746</strain>
    </source>
</reference>
<keyword evidence="4" id="KW-1185">Reference proteome</keyword>